<dbReference type="EMBL" id="AHNZ02000197">
    <property type="protein sequence ID" value="EMO06693.1"/>
    <property type="molecule type" value="Genomic_DNA"/>
</dbReference>
<sequence length="155" mass="17507">MSFRDESISDIFSVLSFSQEGYSPLRFSSLETMGAYSVLFLIPVFLKRPNSFHIPLIFIVGLCIGVGNLALEYFPVLLSAWISFSILFASPGRNLYTACVYSFIAVLATVVLFYVIQVLVRFSLPIFTFSVFYFFIEASLIRIFLGSRVNNFGQL</sequence>
<feature type="transmembrane region" description="Helical" evidence="1">
    <location>
        <begin position="52"/>
        <end position="74"/>
    </location>
</feature>
<name>M6S121_LEPIR</name>
<evidence type="ECO:0000256" key="1">
    <source>
        <dbReference type="SAM" id="Phobius"/>
    </source>
</evidence>
<keyword evidence="1" id="KW-0812">Transmembrane</keyword>
<gene>
    <name evidence="2" type="ORF">LEP1GSC116_3330</name>
</gene>
<keyword evidence="1" id="KW-1133">Transmembrane helix</keyword>
<reference evidence="2 3" key="1">
    <citation type="submission" date="2013-01" db="EMBL/GenBank/DDBJ databases">
        <authorList>
            <person name="Harkins D.M."/>
            <person name="Durkin A.S."/>
            <person name="Brinkac L.M."/>
            <person name="Haft D.H."/>
            <person name="Selengut J.D."/>
            <person name="Sanka R."/>
            <person name="DePew J."/>
            <person name="Purushe J."/>
            <person name="Picardeau M."/>
            <person name="Werts C."/>
            <person name="Goarant C."/>
            <person name="Vinetz J.M."/>
            <person name="Sutton G.G."/>
            <person name="Nierman W.C."/>
            <person name="Fouts D.E."/>
        </authorList>
    </citation>
    <scope>NUCLEOTIDE SEQUENCE [LARGE SCALE GENOMIC DNA]</scope>
    <source>
        <strain evidence="2 3">Verdun HP</strain>
    </source>
</reference>
<feature type="transmembrane region" description="Helical" evidence="1">
    <location>
        <begin position="27"/>
        <end position="46"/>
    </location>
</feature>
<accession>M6S121</accession>
<organism evidence="2 3">
    <name type="scientific">Leptospira interrogans serovar Icterohaemorrhagiae str. Verdun HP</name>
    <dbReference type="NCBI Taxonomy" id="1049910"/>
    <lineage>
        <taxon>Bacteria</taxon>
        <taxon>Pseudomonadati</taxon>
        <taxon>Spirochaetota</taxon>
        <taxon>Spirochaetia</taxon>
        <taxon>Leptospirales</taxon>
        <taxon>Leptospiraceae</taxon>
        <taxon>Leptospira</taxon>
    </lineage>
</organism>
<evidence type="ECO:0000313" key="3">
    <source>
        <dbReference type="Proteomes" id="UP000012092"/>
    </source>
</evidence>
<feature type="transmembrane region" description="Helical" evidence="1">
    <location>
        <begin position="95"/>
        <end position="116"/>
    </location>
</feature>
<dbReference type="AlphaFoldDB" id="M6S121"/>
<comment type="caution">
    <text evidence="2">The sequence shown here is derived from an EMBL/GenBank/DDBJ whole genome shotgun (WGS) entry which is preliminary data.</text>
</comment>
<dbReference type="Proteomes" id="UP000012092">
    <property type="component" value="Unassembled WGS sequence"/>
</dbReference>
<evidence type="ECO:0000313" key="2">
    <source>
        <dbReference type="EMBL" id="EMO06693.1"/>
    </source>
</evidence>
<feature type="transmembrane region" description="Helical" evidence="1">
    <location>
        <begin position="122"/>
        <end position="145"/>
    </location>
</feature>
<protein>
    <submittedName>
        <fullName evidence="2">Uncharacterized protein</fullName>
    </submittedName>
</protein>
<proteinExistence type="predicted"/>
<keyword evidence="1" id="KW-0472">Membrane</keyword>